<dbReference type="RefSeq" id="WP_308864245.1">
    <property type="nucleotide sequence ID" value="NZ_JAVHUL010000017.1"/>
</dbReference>
<evidence type="ECO:0000313" key="3">
    <source>
        <dbReference type="Proteomes" id="UP001230915"/>
    </source>
</evidence>
<name>A0ABU1A1I8_9FLAO</name>
<dbReference type="InterPro" id="IPR000182">
    <property type="entry name" value="GNAT_dom"/>
</dbReference>
<keyword evidence="3" id="KW-1185">Reference proteome</keyword>
<proteinExistence type="predicted"/>
<evidence type="ECO:0000313" key="2">
    <source>
        <dbReference type="EMBL" id="MDQ7917489.1"/>
    </source>
</evidence>
<comment type="caution">
    <text evidence="2">The sequence shown here is derived from an EMBL/GenBank/DDBJ whole genome shotgun (WGS) entry which is preliminary data.</text>
</comment>
<protein>
    <submittedName>
        <fullName evidence="2">GNAT family N-acetyltransferase</fullName>
    </submittedName>
</protein>
<dbReference type="SUPFAM" id="SSF55729">
    <property type="entry name" value="Acyl-CoA N-acyltransferases (Nat)"/>
    <property type="match status" value="1"/>
</dbReference>
<dbReference type="EMBL" id="JAVHUL010000017">
    <property type="protein sequence ID" value="MDQ7917489.1"/>
    <property type="molecule type" value="Genomic_DNA"/>
</dbReference>
<dbReference type="Pfam" id="PF00583">
    <property type="entry name" value="Acetyltransf_1"/>
    <property type="match status" value="1"/>
</dbReference>
<dbReference type="CDD" id="cd04301">
    <property type="entry name" value="NAT_SF"/>
    <property type="match status" value="1"/>
</dbReference>
<organism evidence="2 3">
    <name type="scientific">Mesonia profundi</name>
    <dbReference type="NCBI Taxonomy" id="3070998"/>
    <lineage>
        <taxon>Bacteria</taxon>
        <taxon>Pseudomonadati</taxon>
        <taxon>Bacteroidota</taxon>
        <taxon>Flavobacteriia</taxon>
        <taxon>Flavobacteriales</taxon>
        <taxon>Flavobacteriaceae</taxon>
        <taxon>Mesonia</taxon>
    </lineage>
</organism>
<dbReference type="InterPro" id="IPR016181">
    <property type="entry name" value="Acyl_CoA_acyltransferase"/>
</dbReference>
<dbReference type="Proteomes" id="UP001230915">
    <property type="component" value="Unassembled WGS sequence"/>
</dbReference>
<feature type="domain" description="N-acetyltransferase" evidence="1">
    <location>
        <begin position="1"/>
        <end position="146"/>
    </location>
</feature>
<dbReference type="PROSITE" id="PS51186">
    <property type="entry name" value="GNAT"/>
    <property type="match status" value="1"/>
</dbReference>
<sequence length="146" mass="16682">MNIEIKEVDVAVVLSIRQEVLRNGKPIRMCKMQGDELPSSIHLGLFYENKLAGITSLMVEAHPEFPDLSQLRLRGMAVLPEFQKKKLGKLLMEEAISVSQKKHADILWFNAREAAVGFYEKFGFSVRGNLFNIKDVGDHFLMYKEL</sequence>
<evidence type="ECO:0000259" key="1">
    <source>
        <dbReference type="PROSITE" id="PS51186"/>
    </source>
</evidence>
<gene>
    <name evidence="2" type="ORF">RBU60_07880</name>
</gene>
<reference evidence="2 3" key="1">
    <citation type="submission" date="2023-08" db="EMBL/GenBank/DDBJ databases">
        <title>Mesonia sp. MT50, isolated from deep-sea sediment of the Mariana Trench.</title>
        <authorList>
            <person name="Fu H."/>
        </authorList>
    </citation>
    <scope>NUCLEOTIDE SEQUENCE [LARGE SCALE GENOMIC DNA]</scope>
    <source>
        <strain evidence="2 3">MT50</strain>
    </source>
</reference>
<accession>A0ABU1A1I8</accession>
<dbReference type="Gene3D" id="3.40.630.30">
    <property type="match status" value="1"/>
</dbReference>